<evidence type="ECO:0000313" key="6">
    <source>
        <dbReference type="EMBL" id="CAI0559541.1"/>
    </source>
</evidence>
<dbReference type="PANTHER" id="PTHR30457:SF0">
    <property type="entry name" value="PHOSPHATASE, PUTATIVE (AFU_ORTHOLOGUE AFUA_4G01070)-RELATED"/>
    <property type="match status" value="1"/>
</dbReference>
<dbReference type="InterPro" id="IPR002828">
    <property type="entry name" value="SurE-like_Pase/nucleotidase"/>
</dbReference>
<dbReference type="Proteomes" id="UP001154282">
    <property type="component" value="Unassembled WGS sequence"/>
</dbReference>
<dbReference type="Pfam" id="PF01975">
    <property type="entry name" value="SurE"/>
    <property type="match status" value="1"/>
</dbReference>
<feature type="compositionally biased region" description="Low complexity" evidence="4">
    <location>
        <begin position="55"/>
        <end position="72"/>
    </location>
</feature>
<dbReference type="Gene3D" id="3.40.1210.10">
    <property type="entry name" value="Survival protein SurE-like phosphatase/nucleotidase"/>
    <property type="match status" value="2"/>
</dbReference>
<organism evidence="6 7">
    <name type="scientific">Linum tenue</name>
    <dbReference type="NCBI Taxonomy" id="586396"/>
    <lineage>
        <taxon>Eukaryota</taxon>
        <taxon>Viridiplantae</taxon>
        <taxon>Streptophyta</taxon>
        <taxon>Embryophyta</taxon>
        <taxon>Tracheophyta</taxon>
        <taxon>Spermatophyta</taxon>
        <taxon>Magnoliopsida</taxon>
        <taxon>eudicotyledons</taxon>
        <taxon>Gunneridae</taxon>
        <taxon>Pentapetalae</taxon>
        <taxon>rosids</taxon>
        <taxon>fabids</taxon>
        <taxon>Malpighiales</taxon>
        <taxon>Linaceae</taxon>
        <taxon>Linum</taxon>
    </lineage>
</organism>
<feature type="region of interest" description="Disordered" evidence="4">
    <location>
        <begin position="55"/>
        <end position="76"/>
    </location>
</feature>
<sequence>MIVNGFPATAAYSLHGPPNAANSNGNARRRFAAKFPRSSASAKRTLFSHLASCRSASDSSSSSWSSLVPPSRSRMENSVSISDHHLPTVMVTNDDGIDAPGLRSLVRVLVSSRRFHVLVCAPDSEKSAVSHSITWRHPISAQRVEIDGATAYGVSGTPADCTSLGISGALFPSVPDLVALCLSSPASKLTLRRMLLMILFRLSDSFLVVSGINMGSNCGYHIVYSGTVAGAREAFFNDIPSISVSYDWVGGKSSVEDFTLAAEACIPIITGILAEVKSKKYPSGCFLNVDLPTNVTQHKLRKWEFLSLYQTKFHCYIFRKIRFVYLNLISQVRGAQIVEDDTDHKYLKDGYITVTPLSALSPADVGCHTYFKDWLPSVVDHTSPSAL</sequence>
<evidence type="ECO:0000256" key="2">
    <source>
        <dbReference type="ARBA" id="ARBA00022723"/>
    </source>
</evidence>
<evidence type="ECO:0000259" key="5">
    <source>
        <dbReference type="Pfam" id="PF01975"/>
    </source>
</evidence>
<proteinExistence type="inferred from homology"/>
<dbReference type="InterPro" id="IPR030048">
    <property type="entry name" value="SurE"/>
</dbReference>
<dbReference type="AlphaFoldDB" id="A0AAV0RQJ5"/>
<name>A0AAV0RQJ5_9ROSI</name>
<dbReference type="EMBL" id="CAMGYJ010000011">
    <property type="protein sequence ID" value="CAI0559541.1"/>
    <property type="molecule type" value="Genomic_DNA"/>
</dbReference>
<dbReference type="InterPro" id="IPR036523">
    <property type="entry name" value="SurE-like_sf"/>
</dbReference>
<comment type="similarity">
    <text evidence="1">Belongs to the SurE nucleotidase family.</text>
</comment>
<protein>
    <recommendedName>
        <fullName evidence="5">Survival protein SurE-like phosphatase/nucleotidase domain-containing protein</fullName>
    </recommendedName>
</protein>
<keyword evidence="2" id="KW-0479">Metal-binding</keyword>
<accession>A0AAV0RQJ5</accession>
<dbReference type="GO" id="GO:0046872">
    <property type="term" value="F:metal ion binding"/>
    <property type="evidence" value="ECO:0007669"/>
    <property type="project" value="UniProtKB-KW"/>
</dbReference>
<keyword evidence="3" id="KW-0378">Hydrolase</keyword>
<dbReference type="GO" id="GO:0005829">
    <property type="term" value="C:cytosol"/>
    <property type="evidence" value="ECO:0007669"/>
    <property type="project" value="TreeGrafter"/>
</dbReference>
<evidence type="ECO:0000256" key="4">
    <source>
        <dbReference type="SAM" id="MobiDB-lite"/>
    </source>
</evidence>
<keyword evidence="7" id="KW-1185">Reference proteome</keyword>
<evidence type="ECO:0000313" key="7">
    <source>
        <dbReference type="Proteomes" id="UP001154282"/>
    </source>
</evidence>
<gene>
    <name evidence="6" type="ORF">LITE_LOCUS49275</name>
</gene>
<evidence type="ECO:0000256" key="1">
    <source>
        <dbReference type="ARBA" id="ARBA00011062"/>
    </source>
</evidence>
<dbReference type="GO" id="GO:0008252">
    <property type="term" value="F:nucleotidase activity"/>
    <property type="evidence" value="ECO:0007669"/>
    <property type="project" value="InterPro"/>
</dbReference>
<feature type="domain" description="Survival protein SurE-like phosphatase/nucleotidase" evidence="5">
    <location>
        <begin position="89"/>
        <end position="309"/>
    </location>
</feature>
<evidence type="ECO:0000256" key="3">
    <source>
        <dbReference type="ARBA" id="ARBA00022801"/>
    </source>
</evidence>
<comment type="caution">
    <text evidence="6">The sequence shown here is derived from an EMBL/GenBank/DDBJ whole genome shotgun (WGS) entry which is preliminary data.</text>
</comment>
<dbReference type="PANTHER" id="PTHR30457">
    <property type="entry name" value="5'-NUCLEOTIDASE SURE"/>
    <property type="match status" value="1"/>
</dbReference>
<dbReference type="SUPFAM" id="SSF64167">
    <property type="entry name" value="SurE-like"/>
    <property type="match status" value="2"/>
</dbReference>
<reference evidence="6" key="1">
    <citation type="submission" date="2022-08" db="EMBL/GenBank/DDBJ databases">
        <authorList>
            <person name="Gutierrez-Valencia J."/>
        </authorList>
    </citation>
    <scope>NUCLEOTIDE SEQUENCE</scope>
</reference>